<evidence type="ECO:0000256" key="1">
    <source>
        <dbReference type="SAM" id="Phobius"/>
    </source>
</evidence>
<keyword evidence="3" id="KW-1185">Reference proteome</keyword>
<feature type="transmembrane region" description="Helical" evidence="1">
    <location>
        <begin position="12"/>
        <end position="36"/>
    </location>
</feature>
<accession>A0A2I2KRH9</accession>
<keyword evidence="1" id="KW-1133">Transmembrane helix</keyword>
<organism evidence="2 3">
    <name type="scientific">Frankia canadensis</name>
    <dbReference type="NCBI Taxonomy" id="1836972"/>
    <lineage>
        <taxon>Bacteria</taxon>
        <taxon>Bacillati</taxon>
        <taxon>Actinomycetota</taxon>
        <taxon>Actinomycetes</taxon>
        <taxon>Frankiales</taxon>
        <taxon>Frankiaceae</taxon>
        <taxon>Frankia</taxon>
    </lineage>
</organism>
<dbReference type="AlphaFoldDB" id="A0A2I2KRH9"/>
<keyword evidence="1" id="KW-0472">Membrane</keyword>
<evidence type="ECO:0000313" key="3">
    <source>
        <dbReference type="Proteomes" id="UP000234331"/>
    </source>
</evidence>
<keyword evidence="1" id="KW-0812">Transmembrane</keyword>
<evidence type="ECO:0000313" key="2">
    <source>
        <dbReference type="EMBL" id="SNQ48278.1"/>
    </source>
</evidence>
<protein>
    <submittedName>
        <fullName evidence="2">Uncharacterized protein</fullName>
    </submittedName>
</protein>
<reference evidence="2 3" key="1">
    <citation type="submission" date="2017-06" db="EMBL/GenBank/DDBJ databases">
        <authorList>
            <person name="Kim H.J."/>
            <person name="Triplett B.A."/>
        </authorList>
    </citation>
    <scope>NUCLEOTIDE SEQUENCE [LARGE SCALE GENOMIC DNA]</scope>
    <source>
        <strain evidence="2">FRACA_ARgP5</strain>
    </source>
</reference>
<dbReference type="OrthoDB" id="3212658at2"/>
<name>A0A2I2KRH9_9ACTN</name>
<sequence length="118" mass="13310">MSPILAQGRAGNIIRSLLILAALVLLMRTAYLLWFFHTPAWTSRPHDIRYCGGWYERVDTPDVTGGQATKTAGGRRKEVMRSPVFRPITAYRPGSACPRYLFSKVGKDVYVTYRASED</sequence>
<proteinExistence type="predicted"/>
<dbReference type="EMBL" id="FZMO01000150">
    <property type="protein sequence ID" value="SNQ48278.1"/>
    <property type="molecule type" value="Genomic_DNA"/>
</dbReference>
<dbReference type="Proteomes" id="UP000234331">
    <property type="component" value="Unassembled WGS sequence"/>
</dbReference>
<gene>
    <name evidence="2" type="ORF">FRACA_2330005</name>
</gene>
<dbReference type="RefSeq" id="WP_101831981.1">
    <property type="nucleotide sequence ID" value="NZ_FZMO01000150.1"/>
</dbReference>